<dbReference type="GO" id="GO:0003676">
    <property type="term" value="F:nucleic acid binding"/>
    <property type="evidence" value="ECO:0007669"/>
    <property type="project" value="InterPro"/>
</dbReference>
<evidence type="ECO:0000313" key="1">
    <source>
        <dbReference type="EMBL" id="VDP89815.1"/>
    </source>
</evidence>
<reference evidence="3" key="1">
    <citation type="submission" date="2016-06" db="UniProtKB">
        <authorList>
            <consortium name="WormBaseParasite"/>
        </authorList>
    </citation>
    <scope>IDENTIFICATION</scope>
</reference>
<name>A0A183B008_9TREM</name>
<dbReference type="Proteomes" id="UP000272942">
    <property type="component" value="Unassembled WGS sequence"/>
</dbReference>
<dbReference type="InterPro" id="IPR035979">
    <property type="entry name" value="RBD_domain_sf"/>
</dbReference>
<evidence type="ECO:0000313" key="2">
    <source>
        <dbReference type="Proteomes" id="UP000272942"/>
    </source>
</evidence>
<keyword evidence="2" id="KW-1185">Reference proteome</keyword>
<gene>
    <name evidence="1" type="ORF">ECPE_LOCUS12543</name>
</gene>
<proteinExistence type="predicted"/>
<sequence length="114" mass="12202">MSDEDYLNAALGCSISTEELVVIFFCLRTILIPRRGDLQFLVPKSFHSSGLFRGFAFVEFADPKEAKAATNAFRPDAASQLWFVAPCGSSDSTSEARDVAGVGIVLCLGGAFTS</sequence>
<accession>A0A183B008</accession>
<dbReference type="WBParaSite" id="ECPE_0001257901-mRNA-1">
    <property type="protein sequence ID" value="ECPE_0001257901-mRNA-1"/>
    <property type="gene ID" value="ECPE_0001257901"/>
</dbReference>
<dbReference type="EMBL" id="UZAN01053065">
    <property type="protein sequence ID" value="VDP89815.1"/>
    <property type="molecule type" value="Genomic_DNA"/>
</dbReference>
<protein>
    <submittedName>
        <fullName evidence="3">RRM domain-containing protein</fullName>
    </submittedName>
</protein>
<organism evidence="3">
    <name type="scientific">Echinostoma caproni</name>
    <dbReference type="NCBI Taxonomy" id="27848"/>
    <lineage>
        <taxon>Eukaryota</taxon>
        <taxon>Metazoa</taxon>
        <taxon>Spiralia</taxon>
        <taxon>Lophotrochozoa</taxon>
        <taxon>Platyhelminthes</taxon>
        <taxon>Trematoda</taxon>
        <taxon>Digenea</taxon>
        <taxon>Plagiorchiida</taxon>
        <taxon>Echinostomata</taxon>
        <taxon>Echinostomatoidea</taxon>
        <taxon>Echinostomatidae</taxon>
        <taxon>Echinostoma</taxon>
    </lineage>
</organism>
<dbReference type="SUPFAM" id="SSF54928">
    <property type="entry name" value="RNA-binding domain, RBD"/>
    <property type="match status" value="1"/>
</dbReference>
<dbReference type="AlphaFoldDB" id="A0A183B008"/>
<reference evidence="1 2" key="2">
    <citation type="submission" date="2018-11" db="EMBL/GenBank/DDBJ databases">
        <authorList>
            <consortium name="Pathogen Informatics"/>
        </authorList>
    </citation>
    <scope>NUCLEOTIDE SEQUENCE [LARGE SCALE GENOMIC DNA]</scope>
    <source>
        <strain evidence="1 2">Egypt</strain>
    </source>
</reference>
<evidence type="ECO:0000313" key="3">
    <source>
        <dbReference type="WBParaSite" id="ECPE_0001257901-mRNA-1"/>
    </source>
</evidence>